<dbReference type="PROSITE" id="PS50885">
    <property type="entry name" value="HAMP"/>
    <property type="match status" value="1"/>
</dbReference>
<evidence type="ECO:0000256" key="6">
    <source>
        <dbReference type="ARBA" id="ARBA00022692"/>
    </source>
</evidence>
<dbReference type="Proteomes" id="UP001462640">
    <property type="component" value="Unassembled WGS sequence"/>
</dbReference>
<comment type="catalytic activity">
    <reaction evidence="1">
        <text>ATP + protein L-histidine = ADP + protein N-phospho-L-histidine.</text>
        <dbReference type="EC" id="2.7.13.3"/>
    </reaction>
</comment>
<dbReference type="GO" id="GO:0005524">
    <property type="term" value="F:ATP binding"/>
    <property type="evidence" value="ECO:0007669"/>
    <property type="project" value="UniProtKB-KW"/>
</dbReference>
<keyword evidence="14" id="KW-0547">Nucleotide-binding</keyword>
<dbReference type="PROSITE" id="PS50109">
    <property type="entry name" value="HIS_KIN"/>
    <property type="match status" value="1"/>
</dbReference>
<dbReference type="Gene3D" id="3.30.565.10">
    <property type="entry name" value="Histidine kinase-like ATPase, C-terminal domain"/>
    <property type="match status" value="1"/>
</dbReference>
<dbReference type="SMART" id="SM00304">
    <property type="entry name" value="HAMP"/>
    <property type="match status" value="1"/>
</dbReference>
<keyword evidence="5" id="KW-0808">Transferase</keyword>
<gene>
    <name evidence="14" type="ORF">ABDJ40_00835</name>
</gene>
<dbReference type="Pfam" id="PF00512">
    <property type="entry name" value="HisKA"/>
    <property type="match status" value="1"/>
</dbReference>
<keyword evidence="6 11" id="KW-0812">Transmembrane</keyword>
<keyword evidence="10 11" id="KW-0472">Membrane</keyword>
<evidence type="ECO:0000256" key="1">
    <source>
        <dbReference type="ARBA" id="ARBA00000085"/>
    </source>
</evidence>
<keyword evidence="7" id="KW-0418">Kinase</keyword>
<keyword evidence="8 11" id="KW-1133">Transmembrane helix</keyword>
<dbReference type="Gene3D" id="6.10.340.10">
    <property type="match status" value="1"/>
</dbReference>
<keyword evidence="9" id="KW-0902">Two-component regulatory system</keyword>
<dbReference type="CDD" id="cd06225">
    <property type="entry name" value="HAMP"/>
    <property type="match status" value="1"/>
</dbReference>
<reference evidence="14 15" key="1">
    <citation type="submission" date="2024-05" db="EMBL/GenBank/DDBJ databases">
        <title>Roseateles sp. 2.12 16S ribosomal RNA gene Genome sequencing and assembly.</title>
        <authorList>
            <person name="Woo H."/>
        </authorList>
    </citation>
    <scope>NUCLEOTIDE SEQUENCE [LARGE SCALE GENOMIC DNA]</scope>
    <source>
        <strain evidence="14 15">2.12</strain>
    </source>
</reference>
<keyword evidence="4" id="KW-0597">Phosphoprotein</keyword>
<dbReference type="SUPFAM" id="SSF158472">
    <property type="entry name" value="HAMP domain-like"/>
    <property type="match status" value="1"/>
</dbReference>
<dbReference type="InterPro" id="IPR003661">
    <property type="entry name" value="HisK_dim/P_dom"/>
</dbReference>
<evidence type="ECO:0000259" key="13">
    <source>
        <dbReference type="PROSITE" id="PS50885"/>
    </source>
</evidence>
<dbReference type="Pfam" id="PF02518">
    <property type="entry name" value="HATPase_c"/>
    <property type="match status" value="1"/>
</dbReference>
<dbReference type="SUPFAM" id="SSF47384">
    <property type="entry name" value="Homodimeric domain of signal transducing histidine kinase"/>
    <property type="match status" value="1"/>
</dbReference>
<dbReference type="Gene3D" id="1.10.287.130">
    <property type="match status" value="1"/>
</dbReference>
<evidence type="ECO:0000256" key="5">
    <source>
        <dbReference type="ARBA" id="ARBA00022679"/>
    </source>
</evidence>
<dbReference type="EC" id="2.7.13.3" evidence="3"/>
<comment type="caution">
    <text evidence="14">The sequence shown here is derived from an EMBL/GenBank/DDBJ whole genome shotgun (WGS) entry which is preliminary data.</text>
</comment>
<evidence type="ECO:0000256" key="10">
    <source>
        <dbReference type="ARBA" id="ARBA00023136"/>
    </source>
</evidence>
<feature type="transmembrane region" description="Helical" evidence="11">
    <location>
        <begin position="180"/>
        <end position="200"/>
    </location>
</feature>
<evidence type="ECO:0000259" key="12">
    <source>
        <dbReference type="PROSITE" id="PS50109"/>
    </source>
</evidence>
<evidence type="ECO:0000313" key="14">
    <source>
        <dbReference type="EMBL" id="MEO3711305.1"/>
    </source>
</evidence>
<evidence type="ECO:0000256" key="3">
    <source>
        <dbReference type="ARBA" id="ARBA00012438"/>
    </source>
</evidence>
<feature type="transmembrane region" description="Helical" evidence="11">
    <location>
        <begin position="15"/>
        <end position="37"/>
    </location>
</feature>
<keyword evidence="15" id="KW-1185">Reference proteome</keyword>
<organism evidence="14 15">
    <name type="scientific">Roseateles flavus</name>
    <dbReference type="NCBI Taxonomy" id="3149041"/>
    <lineage>
        <taxon>Bacteria</taxon>
        <taxon>Pseudomonadati</taxon>
        <taxon>Pseudomonadota</taxon>
        <taxon>Betaproteobacteria</taxon>
        <taxon>Burkholderiales</taxon>
        <taxon>Sphaerotilaceae</taxon>
        <taxon>Roseateles</taxon>
    </lineage>
</organism>
<dbReference type="InterPro" id="IPR050428">
    <property type="entry name" value="TCS_sensor_his_kinase"/>
</dbReference>
<comment type="subcellular location">
    <subcellularLocation>
        <location evidence="2">Membrane</location>
        <topology evidence="2">Multi-pass membrane protein</topology>
    </subcellularLocation>
</comment>
<dbReference type="PANTHER" id="PTHR45436:SF15">
    <property type="entry name" value="SENSOR HISTIDINE KINASE CUSS"/>
    <property type="match status" value="1"/>
</dbReference>
<dbReference type="SMART" id="SM00387">
    <property type="entry name" value="HATPase_c"/>
    <property type="match status" value="1"/>
</dbReference>
<dbReference type="InterPro" id="IPR005467">
    <property type="entry name" value="His_kinase_dom"/>
</dbReference>
<feature type="domain" description="HAMP" evidence="13">
    <location>
        <begin position="201"/>
        <end position="254"/>
    </location>
</feature>
<dbReference type="SMART" id="SM00388">
    <property type="entry name" value="HisKA"/>
    <property type="match status" value="1"/>
</dbReference>
<dbReference type="SUPFAM" id="SSF55874">
    <property type="entry name" value="ATPase domain of HSP90 chaperone/DNA topoisomerase II/histidine kinase"/>
    <property type="match status" value="1"/>
</dbReference>
<evidence type="ECO:0000256" key="4">
    <source>
        <dbReference type="ARBA" id="ARBA00022553"/>
    </source>
</evidence>
<accession>A0ABV0G8D6</accession>
<name>A0ABV0G8D6_9BURK</name>
<evidence type="ECO:0000256" key="2">
    <source>
        <dbReference type="ARBA" id="ARBA00004141"/>
    </source>
</evidence>
<dbReference type="InterPro" id="IPR036097">
    <property type="entry name" value="HisK_dim/P_sf"/>
</dbReference>
<evidence type="ECO:0000256" key="7">
    <source>
        <dbReference type="ARBA" id="ARBA00022777"/>
    </source>
</evidence>
<proteinExistence type="predicted"/>
<evidence type="ECO:0000256" key="11">
    <source>
        <dbReference type="SAM" id="Phobius"/>
    </source>
</evidence>
<dbReference type="PANTHER" id="PTHR45436">
    <property type="entry name" value="SENSOR HISTIDINE KINASE YKOH"/>
    <property type="match status" value="1"/>
</dbReference>
<evidence type="ECO:0000256" key="8">
    <source>
        <dbReference type="ARBA" id="ARBA00022989"/>
    </source>
</evidence>
<keyword evidence="14" id="KW-0067">ATP-binding</keyword>
<dbReference type="InterPro" id="IPR003594">
    <property type="entry name" value="HATPase_dom"/>
</dbReference>
<sequence length="461" mass="50397">MKKNKWLSSLRAKVLLAYVVGVALSILLIVATAAAVIDRRDAAPSSATVAELAEELAGFIRFDERGLPVSLVDSDDELPSDQSQAWVFDSLKQEAAYRVLDASGKVVLSSAAGDAFWAASPAEAQARRSRFEFEHRGVLMRGATASVVHKGQTWYLQCAVSARFTQFMLGAFALPVMGKGILLFSLVLLVIFGACAFVTLKYTLKPLQRISDAAAEISPRSLDARLNTSTVPTEIAPLVESFNRVLDRLEQGYRTQREFLATAAHELKTPLALIRAQIELSTDNAGRAELLQDVAHMSRQVQQLLHLAEASEVQSRQLARVDLTALVEEAATYLERMAQALGVRFELPRTSAPVHWMADRCALFTLVKNLLENAVQHTPPGTLVSVEVSPRSLSVRDWGPGVPQDQLQMIFARFWRGAHRRDLGAGLGLAICQEIALAHGWTLAASRADPGLRIVLSRLDA</sequence>
<dbReference type="Pfam" id="PF00672">
    <property type="entry name" value="HAMP"/>
    <property type="match status" value="1"/>
</dbReference>
<feature type="domain" description="Histidine kinase" evidence="12">
    <location>
        <begin position="262"/>
        <end position="461"/>
    </location>
</feature>
<evidence type="ECO:0000256" key="9">
    <source>
        <dbReference type="ARBA" id="ARBA00023012"/>
    </source>
</evidence>
<dbReference type="EMBL" id="JBDPZC010000001">
    <property type="protein sequence ID" value="MEO3711305.1"/>
    <property type="molecule type" value="Genomic_DNA"/>
</dbReference>
<dbReference type="CDD" id="cd00082">
    <property type="entry name" value="HisKA"/>
    <property type="match status" value="1"/>
</dbReference>
<evidence type="ECO:0000313" key="15">
    <source>
        <dbReference type="Proteomes" id="UP001462640"/>
    </source>
</evidence>
<dbReference type="InterPro" id="IPR036890">
    <property type="entry name" value="HATPase_C_sf"/>
</dbReference>
<dbReference type="InterPro" id="IPR003660">
    <property type="entry name" value="HAMP_dom"/>
</dbReference>
<protein>
    <recommendedName>
        <fullName evidence="3">histidine kinase</fullName>
        <ecNumber evidence="3">2.7.13.3</ecNumber>
    </recommendedName>
</protein>